<dbReference type="GO" id="GO:0005524">
    <property type="term" value="F:ATP binding"/>
    <property type="evidence" value="ECO:0007669"/>
    <property type="project" value="UniProtKB-UniRule"/>
</dbReference>
<protein>
    <recommendedName>
        <fullName evidence="11">Kinesin-like protein</fullName>
    </recommendedName>
</protein>
<evidence type="ECO:0000256" key="4">
    <source>
        <dbReference type="ARBA" id="ARBA00022701"/>
    </source>
</evidence>
<dbReference type="GO" id="GO:0005634">
    <property type="term" value="C:nucleus"/>
    <property type="evidence" value="ECO:0007669"/>
    <property type="project" value="TreeGrafter"/>
</dbReference>
<reference evidence="16" key="1">
    <citation type="submission" date="2020-01" db="EMBL/GenBank/DDBJ databases">
        <title>Draft genome sequence of the Termite Coptotermes fromosanus.</title>
        <authorList>
            <person name="Itakura S."/>
            <person name="Yosikawa Y."/>
            <person name="Umezawa K."/>
        </authorList>
    </citation>
    <scope>NUCLEOTIDE SEQUENCE [LARGE SCALE GENOMIC DNA]</scope>
</reference>
<keyword evidence="16" id="KW-1185">Reference proteome</keyword>
<keyword evidence="6 10" id="KW-0067">ATP-binding</keyword>
<name>A0A6L2Q649_COPFO</name>
<dbReference type="FunFam" id="2.60.40.4330:FF:000002">
    <property type="entry name" value="Kinesin-like protein"/>
    <property type="match status" value="1"/>
</dbReference>
<dbReference type="GO" id="GO:0008017">
    <property type="term" value="F:microtubule binding"/>
    <property type="evidence" value="ECO:0007669"/>
    <property type="project" value="InterPro"/>
</dbReference>
<feature type="domain" description="Kinesin motor" evidence="14">
    <location>
        <begin position="72"/>
        <end position="480"/>
    </location>
</feature>
<dbReference type="InterPro" id="IPR019821">
    <property type="entry name" value="Kinesin_motor_CS"/>
</dbReference>
<keyword evidence="5 10" id="KW-0547">Nucleotide-binding</keyword>
<dbReference type="OrthoDB" id="2403182at2759"/>
<dbReference type="InterPro" id="IPR032384">
    <property type="entry name" value="Kif23_Arf-bd"/>
</dbReference>
<evidence type="ECO:0000313" key="15">
    <source>
        <dbReference type="EMBL" id="GFG40433.1"/>
    </source>
</evidence>
<dbReference type="PANTHER" id="PTHR47970:SF29">
    <property type="entry name" value="KINESIN FAMILY MEMBER 20B"/>
    <property type="match status" value="1"/>
</dbReference>
<evidence type="ECO:0000313" key="16">
    <source>
        <dbReference type="Proteomes" id="UP000502823"/>
    </source>
</evidence>
<dbReference type="PROSITE" id="PS50067">
    <property type="entry name" value="KINESIN_MOTOR_2"/>
    <property type="match status" value="1"/>
</dbReference>
<keyword evidence="9" id="KW-0206">Cytoskeleton</keyword>
<evidence type="ECO:0000256" key="6">
    <source>
        <dbReference type="ARBA" id="ARBA00022840"/>
    </source>
</evidence>
<dbReference type="InterPro" id="IPR027417">
    <property type="entry name" value="P-loop_NTPase"/>
</dbReference>
<keyword evidence="3" id="KW-0597">Phosphoprotein</keyword>
<evidence type="ECO:0000259" key="14">
    <source>
        <dbReference type="PROSITE" id="PS50067"/>
    </source>
</evidence>
<dbReference type="Pfam" id="PF16540">
    <property type="entry name" value="MKLP1_Arf_bdg"/>
    <property type="match status" value="1"/>
</dbReference>
<dbReference type="InParanoid" id="A0A6L2Q649"/>
<dbReference type="PANTHER" id="PTHR47970">
    <property type="entry name" value="KINESIN-LIKE PROTEIN KIF11"/>
    <property type="match status" value="1"/>
</dbReference>
<evidence type="ECO:0000256" key="1">
    <source>
        <dbReference type="ARBA" id="ARBA00004186"/>
    </source>
</evidence>
<gene>
    <name evidence="15" type="ORF">Cfor_01602</name>
</gene>
<dbReference type="PROSITE" id="PS00411">
    <property type="entry name" value="KINESIN_MOTOR_1"/>
    <property type="match status" value="1"/>
</dbReference>
<dbReference type="CDD" id="cd01368">
    <property type="entry name" value="KISc_KIF23_like"/>
    <property type="match status" value="1"/>
</dbReference>
<evidence type="ECO:0000256" key="8">
    <source>
        <dbReference type="ARBA" id="ARBA00023175"/>
    </source>
</evidence>
<evidence type="ECO:0000256" key="5">
    <source>
        <dbReference type="ARBA" id="ARBA00022741"/>
    </source>
</evidence>
<evidence type="ECO:0000256" key="10">
    <source>
        <dbReference type="PROSITE-ProRule" id="PRU00283"/>
    </source>
</evidence>
<keyword evidence="2" id="KW-0963">Cytoplasm</keyword>
<dbReference type="InterPro" id="IPR047149">
    <property type="entry name" value="KIF11-like"/>
</dbReference>
<evidence type="ECO:0000256" key="3">
    <source>
        <dbReference type="ARBA" id="ARBA00022553"/>
    </source>
</evidence>
<dbReference type="GO" id="GO:0090307">
    <property type="term" value="P:mitotic spindle assembly"/>
    <property type="evidence" value="ECO:0007669"/>
    <property type="project" value="TreeGrafter"/>
</dbReference>
<dbReference type="GO" id="GO:0008574">
    <property type="term" value="F:plus-end-directed microtubule motor activity"/>
    <property type="evidence" value="ECO:0007669"/>
    <property type="project" value="TreeGrafter"/>
</dbReference>
<feature type="binding site" evidence="10">
    <location>
        <begin position="158"/>
        <end position="165"/>
    </location>
    <ligand>
        <name>ATP</name>
        <dbReference type="ChEBI" id="CHEBI:30616"/>
    </ligand>
</feature>
<dbReference type="GO" id="GO:0072686">
    <property type="term" value="C:mitotic spindle"/>
    <property type="evidence" value="ECO:0007669"/>
    <property type="project" value="TreeGrafter"/>
</dbReference>
<dbReference type="Pfam" id="PF00225">
    <property type="entry name" value="Kinesin"/>
    <property type="match status" value="1"/>
</dbReference>
<dbReference type="Gene3D" id="3.40.850.10">
    <property type="entry name" value="Kinesin motor domain"/>
    <property type="match status" value="1"/>
</dbReference>
<evidence type="ECO:0000256" key="11">
    <source>
        <dbReference type="RuleBase" id="RU000394"/>
    </source>
</evidence>
<dbReference type="InterPro" id="IPR036961">
    <property type="entry name" value="Kinesin_motor_dom_sf"/>
</dbReference>
<dbReference type="GO" id="GO:0051231">
    <property type="term" value="P:spindle elongation"/>
    <property type="evidence" value="ECO:0007669"/>
    <property type="project" value="TreeGrafter"/>
</dbReference>
<dbReference type="AlphaFoldDB" id="A0A6L2Q649"/>
<dbReference type="Proteomes" id="UP000502823">
    <property type="component" value="Unassembled WGS sequence"/>
</dbReference>
<proteinExistence type="inferred from homology"/>
<evidence type="ECO:0000256" key="2">
    <source>
        <dbReference type="ARBA" id="ARBA00022490"/>
    </source>
</evidence>
<organism evidence="15 16">
    <name type="scientific">Coptotermes formosanus</name>
    <name type="common">Formosan subterranean termite</name>
    <dbReference type="NCBI Taxonomy" id="36987"/>
    <lineage>
        <taxon>Eukaryota</taxon>
        <taxon>Metazoa</taxon>
        <taxon>Ecdysozoa</taxon>
        <taxon>Arthropoda</taxon>
        <taxon>Hexapoda</taxon>
        <taxon>Insecta</taxon>
        <taxon>Pterygota</taxon>
        <taxon>Neoptera</taxon>
        <taxon>Polyneoptera</taxon>
        <taxon>Dictyoptera</taxon>
        <taxon>Blattodea</taxon>
        <taxon>Blattoidea</taxon>
        <taxon>Termitoidae</taxon>
        <taxon>Rhinotermitidae</taxon>
        <taxon>Coptotermes</taxon>
    </lineage>
</organism>
<dbReference type="GO" id="GO:0007018">
    <property type="term" value="P:microtubule-based movement"/>
    <property type="evidence" value="ECO:0007669"/>
    <property type="project" value="InterPro"/>
</dbReference>
<sequence>MNLYLKTFTQSLKTWQYDCVRLMNCNRCKTVNKCVGQETSPEMFHFFIYRRNKPPPPPRKTPAKVQPPAKDPVKVYCRLRPVQNDEESCVKVISQTIVSLLLPETGSTYRATNYKELQHTFQHVFDDRATQKEVFDHVALPLVSDLIHGKNGLLFTYGVTGSGKTFTMTGDPHNGGIMPRCLDVIFNSITSYQAKKFVFKPDRMNRFDIQSDADALMDRQKELHSVISSKTPKKKDSDTALPQRTADSTKIEHVDEDNTYAVFVTYVEIYNNAVYDLLEDIPEDTLRSKQLQVKIVREDACRNMYVHSVTEVEVKSTEEAFEAFYKGQKRKRMAITILNSESSRSHSVFTIRLVQAPLDSRGENILQDKNAVCISQLSLVDLAGSERTNRTKNSGQRLREAGNINNSLMTLRTCLEVLRENQLHGTNKMVPYRDSKITHLFKNYFDGEGQVRMIVCVNPRVDDYDETVHVMKFAEMTQEIQMSQPVATKLDFGLTPGRRKANQIFKQALQKMEENGCRNVQNIDVDIGLVYCLGPQFPGLELDDPGNDKRINDLVTFLELRMNRKNLLLKDWQQKREYFFTVGIFTCSHIMSLVKSVCPVIVTKATPHKVKCTCPKEPGSDSVVVYLQGGASTSGIRKIKWVKVQEKDSLIHQQMAEKEKLRQKFSDKMAVAKERNTFETQKRLKEQEIELKTHMRHQEDKLRKVKEILNKDSCHIPVQPVSSATTLESNTILSRVLLAQNSRRGPAVSNPRHRKSRSTGDEMWLDHRPANAVELGTVMQPLMKRRKSVTKLTDAKDVANSKTSKYCLMTQEQDSGGELETCLYKADVVPTSGGGAQVIFNDVETLKQRSPNATPVRKRNASTSEFQDAEAACAIAVEGHKRMRH</sequence>
<feature type="coiled-coil region" evidence="12">
    <location>
        <begin position="644"/>
        <end position="675"/>
    </location>
</feature>
<comment type="caution">
    <text evidence="15">The sequence shown here is derived from an EMBL/GenBank/DDBJ whole genome shotgun (WGS) entry which is preliminary data.</text>
</comment>
<dbReference type="EMBL" id="BLKM01002051">
    <property type="protein sequence ID" value="GFG40433.1"/>
    <property type="molecule type" value="Genomic_DNA"/>
</dbReference>
<accession>A0A6L2Q649</accession>
<evidence type="ECO:0000256" key="13">
    <source>
        <dbReference type="SAM" id="MobiDB-lite"/>
    </source>
</evidence>
<keyword evidence="4 11" id="KW-0493">Microtubule</keyword>
<dbReference type="FunCoup" id="A0A6L2Q649">
    <property type="interactions" value="462"/>
</dbReference>
<keyword evidence="8 10" id="KW-0505">Motor protein</keyword>
<comment type="similarity">
    <text evidence="10 11">Belongs to the TRAFAC class myosin-kinesin ATPase superfamily. Kinesin family.</text>
</comment>
<dbReference type="Gene3D" id="2.60.40.4330">
    <property type="entry name" value="Kinesin-like protein Kif23, Arf6-interacting domain"/>
    <property type="match status" value="1"/>
</dbReference>
<comment type="subcellular location">
    <subcellularLocation>
        <location evidence="1">Cytoplasm</location>
        <location evidence="1">Cytoskeleton</location>
        <location evidence="1">Spindle</location>
    </subcellularLocation>
</comment>
<keyword evidence="7 12" id="KW-0175">Coiled coil</keyword>
<feature type="region of interest" description="Disordered" evidence="13">
    <location>
        <begin position="742"/>
        <end position="761"/>
    </location>
</feature>
<dbReference type="InterPro" id="IPR001752">
    <property type="entry name" value="Kinesin_motor_dom"/>
</dbReference>
<evidence type="ECO:0000256" key="7">
    <source>
        <dbReference type="ARBA" id="ARBA00023054"/>
    </source>
</evidence>
<evidence type="ECO:0000256" key="12">
    <source>
        <dbReference type="SAM" id="Coils"/>
    </source>
</evidence>
<dbReference type="SMART" id="SM00129">
    <property type="entry name" value="KISc"/>
    <property type="match status" value="1"/>
</dbReference>
<dbReference type="InterPro" id="IPR038105">
    <property type="entry name" value="Kif23_Arf-bd_sf"/>
</dbReference>
<evidence type="ECO:0000256" key="9">
    <source>
        <dbReference type="ARBA" id="ARBA00023212"/>
    </source>
</evidence>
<dbReference type="GO" id="GO:0005876">
    <property type="term" value="C:spindle microtubule"/>
    <property type="evidence" value="ECO:0007669"/>
    <property type="project" value="TreeGrafter"/>
</dbReference>
<dbReference type="SUPFAM" id="SSF52540">
    <property type="entry name" value="P-loop containing nucleoside triphosphate hydrolases"/>
    <property type="match status" value="1"/>
</dbReference>
<dbReference type="PRINTS" id="PR00380">
    <property type="entry name" value="KINESINHEAVY"/>
</dbReference>